<reference evidence="3 4" key="1">
    <citation type="journal article" date="2019" name="Int. J. Syst. Evol. Microbiol.">
        <title>The Global Catalogue of Microorganisms (GCM) 10K type strain sequencing project: providing services to taxonomists for standard genome sequencing and annotation.</title>
        <authorList>
            <consortium name="The Broad Institute Genomics Platform"/>
            <consortium name="The Broad Institute Genome Sequencing Center for Infectious Disease"/>
            <person name="Wu L."/>
            <person name="Ma J."/>
        </authorList>
    </citation>
    <scope>NUCLEOTIDE SEQUENCE [LARGE SCALE GENOMIC DNA]</scope>
    <source>
        <strain evidence="3 4">JCM 15592</strain>
    </source>
</reference>
<keyword evidence="4" id="KW-1185">Reference proteome</keyword>
<dbReference type="EMBL" id="BAAAPO010000006">
    <property type="protein sequence ID" value="GAA1781531.1"/>
    <property type="molecule type" value="Genomic_DNA"/>
</dbReference>
<dbReference type="PANTHER" id="PTHR48081">
    <property type="entry name" value="AB HYDROLASE SUPERFAMILY PROTEIN C4A8.06C"/>
    <property type="match status" value="1"/>
</dbReference>
<evidence type="ECO:0000256" key="1">
    <source>
        <dbReference type="ARBA" id="ARBA00022801"/>
    </source>
</evidence>
<name>A0ABN2LCU8_9MICO</name>
<accession>A0ABN2LCU8</accession>
<dbReference type="SUPFAM" id="SSF53474">
    <property type="entry name" value="alpha/beta-Hydrolases"/>
    <property type="match status" value="1"/>
</dbReference>
<gene>
    <name evidence="3" type="ORF">GCM10009811_03660</name>
</gene>
<feature type="domain" description="Alpha/beta hydrolase fold-3" evidence="2">
    <location>
        <begin position="100"/>
        <end position="303"/>
    </location>
</feature>
<dbReference type="PANTHER" id="PTHR48081:SF8">
    <property type="entry name" value="ALPHA_BETA HYDROLASE FOLD-3 DOMAIN-CONTAINING PROTEIN-RELATED"/>
    <property type="match status" value="1"/>
</dbReference>
<sequence>MTASFRRALALGAVGLAGTQMVALARQHRQVRRAAPDLRVPAAYLSLNPRPAMLTVLRKAMPLLRAPATTDAIPVAIPTATGSLSAFRYEPTSGVPRGALLWIHGGGRVMGAPMQDHALAQQLADAASVTILSTAYRLAPEHPFPAALNDCAAALTWLREHCTAAGVPTRIAVGGASAGGGLAAELAQWALDHDVPVDFQLLLYPMLDDRTLDHGPGDRGHLIWTPEANRLAWTAYLGHPAGEREDRPYAVAARRADLTGLPPAWIGVGDLDLFYEEDLAYADRLRAAGVSVEVHVEPSLFHGADALPGTEGAAGVRSLRGSMLAALTAAFDPKA</sequence>
<dbReference type="Pfam" id="PF07859">
    <property type="entry name" value="Abhydrolase_3"/>
    <property type="match status" value="1"/>
</dbReference>
<keyword evidence="1 3" id="KW-0378">Hydrolase</keyword>
<evidence type="ECO:0000313" key="3">
    <source>
        <dbReference type="EMBL" id="GAA1781531.1"/>
    </source>
</evidence>
<dbReference type="InterPro" id="IPR050300">
    <property type="entry name" value="GDXG_lipolytic_enzyme"/>
</dbReference>
<protein>
    <submittedName>
        <fullName evidence="3">Alpha/beta hydrolase</fullName>
    </submittedName>
</protein>
<evidence type="ECO:0000259" key="2">
    <source>
        <dbReference type="Pfam" id="PF07859"/>
    </source>
</evidence>
<dbReference type="RefSeq" id="WP_344080404.1">
    <property type="nucleotide sequence ID" value="NZ_BAAAPO010000006.1"/>
</dbReference>
<dbReference type="InterPro" id="IPR029058">
    <property type="entry name" value="AB_hydrolase_fold"/>
</dbReference>
<proteinExistence type="predicted"/>
<dbReference type="Proteomes" id="UP001499938">
    <property type="component" value="Unassembled WGS sequence"/>
</dbReference>
<organism evidence="3 4">
    <name type="scientific">Nostocoides veronense</name>
    <dbReference type="NCBI Taxonomy" id="330836"/>
    <lineage>
        <taxon>Bacteria</taxon>
        <taxon>Bacillati</taxon>
        <taxon>Actinomycetota</taxon>
        <taxon>Actinomycetes</taxon>
        <taxon>Micrococcales</taxon>
        <taxon>Intrasporangiaceae</taxon>
        <taxon>Nostocoides</taxon>
    </lineage>
</organism>
<dbReference type="GO" id="GO:0016787">
    <property type="term" value="F:hydrolase activity"/>
    <property type="evidence" value="ECO:0007669"/>
    <property type="project" value="UniProtKB-KW"/>
</dbReference>
<dbReference type="Gene3D" id="3.40.50.1820">
    <property type="entry name" value="alpha/beta hydrolase"/>
    <property type="match status" value="1"/>
</dbReference>
<evidence type="ECO:0000313" key="4">
    <source>
        <dbReference type="Proteomes" id="UP001499938"/>
    </source>
</evidence>
<dbReference type="InterPro" id="IPR013094">
    <property type="entry name" value="AB_hydrolase_3"/>
</dbReference>
<comment type="caution">
    <text evidence="3">The sequence shown here is derived from an EMBL/GenBank/DDBJ whole genome shotgun (WGS) entry which is preliminary data.</text>
</comment>